<keyword evidence="5" id="KW-0804">Transcription</keyword>
<gene>
    <name evidence="7" type="ORF">DB30_01824</name>
</gene>
<evidence type="ECO:0000259" key="6">
    <source>
        <dbReference type="Pfam" id="PF04545"/>
    </source>
</evidence>
<evidence type="ECO:0000313" key="8">
    <source>
        <dbReference type="Proteomes" id="UP000031599"/>
    </source>
</evidence>
<dbReference type="InterPro" id="IPR014284">
    <property type="entry name" value="RNA_pol_sigma-70_dom"/>
</dbReference>
<dbReference type="SUPFAM" id="SSF88659">
    <property type="entry name" value="Sigma3 and sigma4 domains of RNA polymerase sigma factors"/>
    <property type="match status" value="1"/>
</dbReference>
<keyword evidence="4" id="KW-0238">DNA-binding</keyword>
<dbReference type="InterPro" id="IPR007630">
    <property type="entry name" value="RNA_pol_sigma70_r4"/>
</dbReference>
<dbReference type="GO" id="GO:0003677">
    <property type="term" value="F:DNA binding"/>
    <property type="evidence" value="ECO:0007669"/>
    <property type="project" value="UniProtKB-KW"/>
</dbReference>
<dbReference type="PANTHER" id="PTHR43133">
    <property type="entry name" value="RNA POLYMERASE ECF-TYPE SIGMA FACTO"/>
    <property type="match status" value="1"/>
</dbReference>
<dbReference type="PRINTS" id="PR00046">
    <property type="entry name" value="SIGMA70FCT"/>
</dbReference>
<sequence length="173" mass="19885">MLYPTDADLLARIREGDHQAREIFAEKHADWARFYAEDQGAKSDADEIGQHVVMQMILRPPATLRGTTARPYMCQAIRRRVYRVRGRALIEAITCGSDLADRRTSPSDKLATLELLQQVWAAVEKLTTRERTVMRMRYGDDLPFGEIADAIGRREPTVRSIHARALRKLRDFF</sequence>
<organism evidence="7 8">
    <name type="scientific">Enhygromyxa salina</name>
    <dbReference type="NCBI Taxonomy" id="215803"/>
    <lineage>
        <taxon>Bacteria</taxon>
        <taxon>Pseudomonadati</taxon>
        <taxon>Myxococcota</taxon>
        <taxon>Polyangia</taxon>
        <taxon>Nannocystales</taxon>
        <taxon>Nannocystaceae</taxon>
        <taxon>Enhygromyxa</taxon>
    </lineage>
</organism>
<dbReference type="CDD" id="cd06171">
    <property type="entry name" value="Sigma70_r4"/>
    <property type="match status" value="1"/>
</dbReference>
<keyword evidence="3" id="KW-0731">Sigma factor</keyword>
<evidence type="ECO:0000256" key="5">
    <source>
        <dbReference type="ARBA" id="ARBA00023163"/>
    </source>
</evidence>
<dbReference type="InterPro" id="IPR039425">
    <property type="entry name" value="RNA_pol_sigma-70-like"/>
</dbReference>
<evidence type="ECO:0000256" key="2">
    <source>
        <dbReference type="ARBA" id="ARBA00023015"/>
    </source>
</evidence>
<evidence type="ECO:0000313" key="7">
    <source>
        <dbReference type="EMBL" id="KIG12188.1"/>
    </source>
</evidence>
<name>A0A0C1ZMH5_9BACT</name>
<dbReference type="InterPro" id="IPR013325">
    <property type="entry name" value="RNA_pol_sigma_r2"/>
</dbReference>
<dbReference type="NCBIfam" id="TIGR02937">
    <property type="entry name" value="sigma70-ECF"/>
    <property type="match status" value="1"/>
</dbReference>
<proteinExistence type="inferred from homology"/>
<dbReference type="GO" id="GO:0016987">
    <property type="term" value="F:sigma factor activity"/>
    <property type="evidence" value="ECO:0007669"/>
    <property type="project" value="UniProtKB-KW"/>
</dbReference>
<feature type="domain" description="RNA polymerase sigma-70 region 4" evidence="6">
    <location>
        <begin position="123"/>
        <end position="170"/>
    </location>
</feature>
<dbReference type="GO" id="GO:0006352">
    <property type="term" value="P:DNA-templated transcription initiation"/>
    <property type="evidence" value="ECO:0007669"/>
    <property type="project" value="InterPro"/>
</dbReference>
<dbReference type="EMBL" id="JMCC02000146">
    <property type="protein sequence ID" value="KIG12188.1"/>
    <property type="molecule type" value="Genomic_DNA"/>
</dbReference>
<dbReference type="SUPFAM" id="SSF88946">
    <property type="entry name" value="Sigma2 domain of RNA polymerase sigma factors"/>
    <property type="match status" value="1"/>
</dbReference>
<dbReference type="InterPro" id="IPR013324">
    <property type="entry name" value="RNA_pol_sigma_r3/r4-like"/>
</dbReference>
<dbReference type="InterPro" id="IPR000943">
    <property type="entry name" value="RNA_pol_sigma70"/>
</dbReference>
<comment type="caution">
    <text evidence="7">The sequence shown here is derived from an EMBL/GenBank/DDBJ whole genome shotgun (WGS) entry which is preliminary data.</text>
</comment>
<evidence type="ECO:0000256" key="1">
    <source>
        <dbReference type="ARBA" id="ARBA00010641"/>
    </source>
</evidence>
<dbReference type="Gene3D" id="1.10.1740.10">
    <property type="match status" value="1"/>
</dbReference>
<dbReference type="Gene3D" id="1.10.10.10">
    <property type="entry name" value="Winged helix-like DNA-binding domain superfamily/Winged helix DNA-binding domain"/>
    <property type="match status" value="1"/>
</dbReference>
<comment type="similarity">
    <text evidence="1">Belongs to the sigma-70 factor family. ECF subfamily.</text>
</comment>
<dbReference type="InterPro" id="IPR036388">
    <property type="entry name" value="WH-like_DNA-bd_sf"/>
</dbReference>
<dbReference type="AlphaFoldDB" id="A0A0C1ZMH5"/>
<protein>
    <recommendedName>
        <fullName evidence="6">RNA polymerase sigma-70 region 4 domain-containing protein</fullName>
    </recommendedName>
</protein>
<reference evidence="7 8" key="1">
    <citation type="submission" date="2014-12" db="EMBL/GenBank/DDBJ databases">
        <title>Genome assembly of Enhygromyxa salina DSM 15201.</title>
        <authorList>
            <person name="Sharma G."/>
            <person name="Subramanian S."/>
        </authorList>
    </citation>
    <scope>NUCLEOTIDE SEQUENCE [LARGE SCALE GENOMIC DNA]</scope>
    <source>
        <strain evidence="7 8">DSM 15201</strain>
    </source>
</reference>
<dbReference type="Proteomes" id="UP000031599">
    <property type="component" value="Unassembled WGS sequence"/>
</dbReference>
<dbReference type="Pfam" id="PF04545">
    <property type="entry name" value="Sigma70_r4"/>
    <property type="match status" value="1"/>
</dbReference>
<evidence type="ECO:0000256" key="3">
    <source>
        <dbReference type="ARBA" id="ARBA00023082"/>
    </source>
</evidence>
<accession>A0A0C1ZMH5</accession>
<keyword evidence="2" id="KW-0805">Transcription regulation</keyword>
<dbReference type="PANTHER" id="PTHR43133:SF63">
    <property type="entry name" value="RNA POLYMERASE SIGMA FACTOR FECI-RELATED"/>
    <property type="match status" value="1"/>
</dbReference>
<dbReference type="RefSeq" id="WP_052558187.1">
    <property type="nucleotide sequence ID" value="NZ_JMCC02000146.1"/>
</dbReference>
<evidence type="ECO:0000256" key="4">
    <source>
        <dbReference type="ARBA" id="ARBA00023125"/>
    </source>
</evidence>